<dbReference type="AlphaFoldDB" id="A0A934MJH7"/>
<name>A0A934MJH7_9BACL</name>
<accession>A0A934MJH7</accession>
<dbReference type="Proteomes" id="UP000640274">
    <property type="component" value="Unassembled WGS sequence"/>
</dbReference>
<gene>
    <name evidence="1" type="ORF">JFN88_01185</name>
</gene>
<evidence type="ECO:0008006" key="3">
    <source>
        <dbReference type="Google" id="ProtNLM"/>
    </source>
</evidence>
<dbReference type="RefSeq" id="WP_199017462.1">
    <property type="nucleotide sequence ID" value="NZ_JAELUP010000003.1"/>
</dbReference>
<keyword evidence="2" id="KW-1185">Reference proteome</keyword>
<proteinExistence type="predicted"/>
<evidence type="ECO:0000313" key="2">
    <source>
        <dbReference type="Proteomes" id="UP000640274"/>
    </source>
</evidence>
<organism evidence="1 2">
    <name type="scientific">Paenibacillus roseus</name>
    <dbReference type="NCBI Taxonomy" id="2798579"/>
    <lineage>
        <taxon>Bacteria</taxon>
        <taxon>Bacillati</taxon>
        <taxon>Bacillota</taxon>
        <taxon>Bacilli</taxon>
        <taxon>Bacillales</taxon>
        <taxon>Paenibacillaceae</taxon>
        <taxon>Paenibacillus</taxon>
    </lineage>
</organism>
<evidence type="ECO:0000313" key="1">
    <source>
        <dbReference type="EMBL" id="MBJ6359935.1"/>
    </source>
</evidence>
<comment type="caution">
    <text evidence="1">The sequence shown here is derived from an EMBL/GenBank/DDBJ whole genome shotgun (WGS) entry which is preliminary data.</text>
</comment>
<reference evidence="1" key="1">
    <citation type="submission" date="2020-12" db="EMBL/GenBank/DDBJ databases">
        <authorList>
            <person name="Huq M.A."/>
        </authorList>
    </citation>
    <scope>NUCLEOTIDE SEQUENCE</scope>
    <source>
        <strain evidence="1">MAHUQ-46</strain>
    </source>
</reference>
<protein>
    <recommendedName>
        <fullName evidence="3">Butirosin biosynthesis protein H N-terminal domain-containing protein</fullName>
    </recommendedName>
</protein>
<dbReference type="EMBL" id="JAELUP010000003">
    <property type="protein sequence ID" value="MBJ6359935.1"/>
    <property type="molecule type" value="Genomic_DNA"/>
</dbReference>
<sequence length="359" mass="42621">MIQLPVNHSPIIKGRMHYAFMLSIITTFDNYEPWLYSHFINLQCNKLDVLDNIDNELRFVKCDTPHYYKAIIDYEMIKIPTLKQLDVDMHNFILNSLKNGKYIFINVDKYFIPQTLAYKQFSQVQEILVFGADIYNDYYTVLLYDDKEQYAIKKVTFEEMQLATHDLETGFWNEDIFLIWKPDDDFKYRCHMYAPDIGVIVQELTDYYYSRSSSEIVKLHLNMDLYDYGTSIYQLMKFNNIQMAAITPQDPAFRYPVISLNTLWEHKKIMTSRVEYLTRLGYLSETTSTIQAFRELEQDVLGLRQFVLKMQVKREFDAARINNRLDTIAEIEKPLIAQLIEELTRTVQTDKYLGQQVVT</sequence>